<feature type="region of interest" description="Disordered" evidence="2">
    <location>
        <begin position="2313"/>
        <end position="2371"/>
    </location>
</feature>
<gene>
    <name evidence="3" type="ORF">BLNAU_8376</name>
</gene>
<feature type="region of interest" description="Disordered" evidence="2">
    <location>
        <begin position="4740"/>
        <end position="4855"/>
    </location>
</feature>
<reference evidence="3 4" key="1">
    <citation type="journal article" date="2022" name="bioRxiv">
        <title>Genomics of Preaxostyla Flagellates Illuminates Evolutionary Transitions and the Path Towards Mitochondrial Loss.</title>
        <authorList>
            <person name="Novak L.V.F."/>
            <person name="Treitli S.C."/>
            <person name="Pyrih J."/>
            <person name="Halakuc P."/>
            <person name="Pipaliya S.V."/>
            <person name="Vacek V."/>
            <person name="Brzon O."/>
            <person name="Soukal P."/>
            <person name="Eme L."/>
            <person name="Dacks J.B."/>
            <person name="Karnkowska A."/>
            <person name="Elias M."/>
            <person name="Hampl V."/>
        </authorList>
    </citation>
    <scope>NUCLEOTIDE SEQUENCE [LARGE SCALE GENOMIC DNA]</scope>
    <source>
        <strain evidence="3">NAU3</strain>
        <tissue evidence="3">Gut</tissue>
    </source>
</reference>
<sequence>MDETTLKEKAKNVMNSSMIQCILIHSKSTYDIFDKFVFCPQGTFQSNSRPKDRKYFPYATFYSYLVSTGISQAVLSYSDDPTLAPLLSQKPILKVLEETTSANKAVIDPNVGATIPTIGFLTNQLFNLGFITSSMRKVIALNAPGFPLPSQVCYLSSSSPAFVLDPDHGSTFATFPENTSIVENATSMALDEMTKLIKTVRVSNEGAVERASAHNIQIDSEGASKATRLSRQVQSRSMLRPLNAGHAQTDAEKAKGGAVEGETIIPVRLVSREEVTRAKAVMEVMQGTGHFGQPLKRGIAGEMERQREKEEKKKREYKRIAKEEREKTAHDEATMRRGDREYEVLERGKLELRQIDPKKVDDDTPEILKTSTDKPRLLNPIRDSPTTATVQEQLKEEEKSEGQAKEDLEKKNEEWRAPIDKNVEDTDEIIEPPPIHAKGYSSLAQSATHPSQTQSPATKALPPELSVTPSPSNTSPFPSSLAPSGTITPNSEDGAPINAEPEGPFFLSASHSIAMQKANFYSFPNHTIPVTEGGTDCDVMVFEYIYQIGLIMVGRAHNIIEIYSSAQHYLQTLCVEDGEDWLWGQGKPKPEKKKRDLRPSRSEKAAPKKRRLLKGETTATAKSSLANSRAASPPPPKPDDTDSSDTETKMTRKETSSKTNEEQEEKQASHSADTGTITGITFLPAPPPPILRLPSANPDDTPKYCSLSSRDPVELNAIFPLYPNKVVPVSSEIHAIAASTTNGTINIWAILKIRPPSDFRTNTPTLMNQSRDDTVTTPDLFDYFFSNPLVIHLNPRVYAPAYPSIKHTTSHDPIVSCTFVDIGATVTMLSAIEKRKDESGFGVPLREQVFLDPDVFDSRMMSPTVSVAPSPQLTSRQSGGTRNFETSLTPYRKPRLVNPIDELAAFASAVLCEIENEKCANCDFFSNTPLFLPQAFSLESDESTQPPRMTTTAQTPQLPGKSSPQSSIRDRTRRGETAKSQFEVFEECLPYPGYMGVRYFPHNGIISSPLGPPLPKHRKRSSPLPIVISLLSNDTEQTVTTRSMKHYTNRPNSSLSTSRSSASLLTTRPSKADLHSMNDDESLFSSLPTLPVSLGGNGALVVVGYSGTVTIISLDTLQILCTYSAHDDGVTETTIVDNTCLLMGFEDGTIELWPILQPEFPSQQNPYCKPVEPPTDPLKRYLSHTLSITGLCIPWDRRSSFISCSLDSSIILWSLDSEDPLSVMDLIEPVISATFFTSSGQFKADEFLVLGFDSAVVRIPFPVEPEEWRLAQIAILEGHEPVKSTKAGRFGPVLKQERPQKVGKREALDAQEDLRVARKMERLQAGKASLNTEIMVHLAKLEQEEVNEQKAIDLRKRMGLDILDETAEDDPKKGKKKDGKGSTKKDGKSSISAQGHIANHLVNGTAMEKQRQIDYHLTSLFRPVPEKPIVISDWRSLVAARKRVLEKLKVEQEKKDNKGMTKEEVEREQNMGKLLFADAHKLKTENERKEYIKRLSEMAMIGDDREDDVAVPDFADNTKVTSEQMVLLGDLQVDETEPSEPVTLNKTSTVGMGLTQTVTEDGTELRTAGDDSIEPLPVISRMIKSQHDFNQEKRSDQHQIREKKGITKLFDEIGNNMPVPPDSSVLKAMSGQKDIVSGIRVLISTHQLRSDELVSNQPTLFSSNQTPIDLTPQLKVSEGITVHSSVKTTDGTVVVPVPTTRPPPSTLETIIVRAQEGRDKMNQQNLPAKEETETTQTLVVSDGAADRFIERLKEKETRAKSRAISLQSTQSLNPTPLASTPQLSTYNSTTTSISTMMDQTLTAEEIRQNMAEEEDKLRAQKAETLRKQKEAKARVLSDKLRIPAPSSSYHFDDRSLLVAMIESIHNSRTPSFDLFVKEHKPNQALVDAIIREMSGRPPSAESSHYSLRSVPSARISTPASRRRRKSQVDGSERPITPHSSKGPMSSPLHSTMTDATVFPEVPEETPKKKRKRLPYMFMVEKRLSNNEEFEDDGVRVVSELTQQIYPDEIENMKKEGKQVEVAKPHEKYDTDTTNWIHLPTELRAPHSRPGKKTLTKTQSLLAPVDEEGTAPEKTVSPTFLEQSQKGPQPSLKSDQHSLRSSAPSATSHRSKKLVPLALRDDAVVKIVGTKTESRSFVSELARQSTETVKDLTGQDPTAISEQTEQNKAKAMALRSSYHIGDRKGAGKRKQKEQTPKKDPKQDIALTGNKISTDEEVNNRTWTVPTEILNGLESSMKVESTPAQTPVIRSQRTLPKIAKPKAAIPAAKVFDMTSIPEYDKKETRLQRVYQARLQEIEEHARELQELAARREALRKKEEEEAESEWETEEESEDEYLKPRTVSFGDGSMARWGAGASSYPGHPFPTQTTDEPERPQNLIEWVKSPLKPREYQLPLQPTRTLTQEESLQLARLMINNERPSTSVVQQSLNDMNIEFETFTPSHQRRRSASRRRPRSSSAPHHSTVKAELLKQMSGEDSTFTNFPIYPIFSDDVLLWPRSYSPTRRSTDLVISPSQQSPSYPSSPNVHSGAFTSHTNTARHYVPPSRDSYVEDPGLPEHGPMYPPSQYLLQIIALLDDEKRQALLDDLPESYRALVKEYLEEYMKTHKKEIEKKRETQKIADEKKKKRLEERARLVTVLPFDGNNQHPNPFVTWQLLPFAQLTQLEPQEFAHAMRLIPRPIRQQIANRVQLPKEFSLSPIVQPFFERPTSAIGRIEDTTDDEQVQQLLWHERLQEIIKDRQRNYLKKGRREEIAKQEREKKQKRARAFENAGTIEKRLEEWITPSPSTTTLQEVAKKAKESPTSEPIEPKSMPIKNVQVDQFGLQTLQTDKTASQQEHKPELVVIKPKSVGTKYHLREDIRDILSGTASGKTSPRLSVGTQDQSGRTTTTDMESQDTVEDEEYSDYDEQSARRQTLGHYEKVSMRPKSKHSQKTESVRSENGSVASDRTDEHDSEEYQEEDEEDEEYAGDSQDEDNEDVKDAGIINPLTKKKKKGSKRPKFLLDFSLSKEYPDVVYHERRKPALAGEEQEVDPFQALRAEEEMDTERLLQLIADGVAPTDEENEEGKESVLPEFKIEEMSQDDQAVLDQFEKEMKLSTFHRKRSEAVGRNKGEESGFLGAFQTELEPLIEEDNEAADFDSATFFKIKKRKKRTSKSPSSPHADEEESESSLSERESSPPHPPFFRRSLSSVELWSPYRTLVDDGKEHPTQTSQTDSENNSAFSPSVSGTTTAQELTPTDTPQPSPPLSGRKAAGEGFRADTMKKIIGSLQKAPGGTILTSSAIDKILEPGNGDQYTFFPDRVRPASFTSNASRLKTLQTEAETAVEFYQSLERLRSHPRREGIGGTGSFNQFVDNVAENTSSEQTRTMSRIRQAELAVQEGIVLPLEQKTNNFTQEDGSFLNQLRNDPSVPKVERFFGNNQIALFQNKNALSRIFLYNLSSFPGTVDDDTLFGTEAPNAVRLADKTSKLNVLAKSSSKMLSRKATSSSVRSEPTSPKKAGNQQSMSNLLTMEIPEDIFEEQSPKEAGTPTQEPKKELTAKEQAIERMDQMLLDNMNTNAHRQTTATVRRRNSLTGQPIQVVDGQEQIIVEEGLGNLQVPVWSITLAPTSVASSLSQQYPQKDERKEETEEETRMGKIAEQMKNLGRADRRTSIPSTLVGADGSTVNSSGKDTTDSSTITGKDRKEDEKKALQERIKSISEQIDQSFNKLSNNRPYWTTQTFVSSSKVPFQPLAFVQKQLSSIQLSQMDSLIASSVNPSKFLKSKNDFLDSYYSVEEDIETNETIRSTVTKGSTKTLPKDAVIVKSFSREPISRYTKDPKWQQYFVEGDKGNRIGYSYELFELPSFRFIQKELAPAPASGKKRTAKRPVIKQQSRPASPATLKSASGNRRTGTSGSKSRGLNSTQSFSKLRPSSEEEADIGWIEVKDTKTMGSLNFDESQASLRSIDSNSITTTSHGRRTPKINTRTKVKGKSKQIETVLKRAMALITDEPAEDKPESEKPTSKSKKSRAAPKRKAVSMEDFLGSKKAQMDELLKTEKEAKKMVRDSLMLTVEDVFLEEEKAWAATVFDRETTGTSMQLVWMRVLDVGPNKPDPDDFLPPKLSSSDIVQLKGAYMAAGIRRTMEEDEDDQSTKDGGNESRPETSGITQSPIEEDRVGLRQRAGTITSGTEVTTSIIDRSTYLEDIDRKDKILTSSDPDYVDNNLNDDKSFANTIEMFLGSNSKAAKLHRFLGLKAKLDIRKKKIEQDTKKVGKEMDDLNAEIKELKDLSPEERKKVREQQRKERKRVKKEKLKEKAIRIADGLDNIQDAADDLSSTDSDDTQESSTSGSSGIDSLSLSTEHNSNYSFLQDNTSRSTSRPVTATMSQQGQYIPNPSRMSAGRQSRQKKKEEVKRQRTDDDDSSDDFFDINSDSLLSEESLNWLLDESSEQENQEEMLERGFTSEEPLSAKLGVTKVEDDGDILSTMEPTQEQESSEDATKLDQTNQETSEEQNENKSENDAKESDPDAQKLQDNESTTPEDVVELYELDEQQDDDNTERSIAEQIETASQLLDETKKRIKSLYLPPDIANRASVIPPKGRGLGKGQGEIPVDVQRAMEWEYQVTPREEERRRKREVKLTEKEDEEAKMEWNKEKEATLKRKSQLAGVLNKLEQRKQSVSLQSSMKSTPLSPMRPIAMKSPILPSTLAPLNTNVLRSDVLRSPPTPKTPFSPIQSPMLTFKEKADLISEMIESGDGSILEQVKSGITTQDSVKHQINERVDPKLKKERKLRKQLEKLSSARSKESNSPDRTPSTSIPLPSSPLSSQAHGKRASLTVDVDSDGPSATQTPVSPMFPLTNAANTANQPPTPMRRMSSFAPTPPTMDRKVKFNVVDPDASTLGTPTYMARKKSLTITTNLFSPPSSRGATSPPKVPLTPTQFHSVLSPSKATSSFLKVQDVETRLESLKKEINNSRENPTEKLLKKTIITPLPDAFNVSVSFGLDSLIPDADRLVTEAQKQLDGEIEEESDLFEENPDDYMQLNPSISPNNYDMQLASERQGQSRSLPPRSETLSPPILSPAIPHLLSQSVKEQPIESTYRVSRHVRDKQYPSAIGLPNYARGTHSSVQTQAIALEKRRQQRKVQKSNEESVRERKVAKQLKPIETESVVIPSSPKIPSTSLLPNTPGSTSISATLPPSVPLKNSDPIIVPARAALGLSTKIANPKSHDIKAQIAAAKGGIHVPMERDTNKLSKSFDLGPLKLERFRDLPNLSNRGIDPRFDDPANLTRSFVLPSSGFGTGASSAQPSPAIFPPEPSQPSAVSQPHLSRPSSRSSLTSNLSFYTPAPLEQDSERDLRRTLTIPDFGTKVDEHLKPPSRGQTNREKRLTPRLDGTSRLPSTRNQSDESTIVQTLADKTQSTPLPKGLALIEMVNAPAYHLSDMAFIPTKATSTNQTTYAPAATRAVGRSGKTSLNPLNRSTSVEPSYRRMTSSAGGTMKDTTLGETLPSLNQTTARSNSSLSSFGATSAQMIERQANAIISSIRGTGISTRNLGGSAPRSSASSAESMSKPASSLTQVSALPPALYESRFAPTLSSIGYRALAQHKIPGSSVSVGKTNK</sequence>
<feature type="region of interest" description="Disordered" evidence="2">
    <location>
        <begin position="3942"/>
        <end position="3970"/>
    </location>
</feature>
<feature type="compositionally biased region" description="Low complexity" evidence="2">
    <location>
        <begin position="466"/>
        <end position="480"/>
    </location>
</feature>
<feature type="coiled-coil region" evidence="1">
    <location>
        <begin position="1796"/>
        <end position="1839"/>
    </location>
</feature>
<feature type="region of interest" description="Disordered" evidence="2">
    <location>
        <begin position="2861"/>
        <end position="2993"/>
    </location>
</feature>
<feature type="region of interest" description="Disordered" evidence="2">
    <location>
        <begin position="3982"/>
        <end position="4012"/>
    </location>
</feature>
<dbReference type="PANTHER" id="PTHR24216:SF65">
    <property type="entry name" value="PAXILLIN-LIKE PROTEIN 1"/>
    <property type="match status" value="1"/>
</dbReference>
<feature type="compositionally biased region" description="Basic and acidic residues" evidence="2">
    <location>
        <begin position="4266"/>
        <end position="4276"/>
    </location>
</feature>
<feature type="region of interest" description="Disordered" evidence="2">
    <location>
        <begin position="581"/>
        <end position="688"/>
    </location>
</feature>
<feature type="compositionally biased region" description="Basic residues" evidence="2">
    <location>
        <begin position="2045"/>
        <end position="2054"/>
    </location>
</feature>
<feature type="region of interest" description="Disordered" evidence="2">
    <location>
        <begin position="3470"/>
        <end position="3499"/>
    </location>
</feature>
<feature type="region of interest" description="Disordered" evidence="2">
    <location>
        <begin position="5437"/>
        <end position="5472"/>
    </location>
</feature>
<feature type="compositionally biased region" description="Acidic residues" evidence="2">
    <location>
        <begin position="4515"/>
        <end position="4530"/>
    </location>
</feature>
<dbReference type="Proteomes" id="UP001281761">
    <property type="component" value="Unassembled WGS sequence"/>
</dbReference>
<feature type="compositionally biased region" description="Low complexity" evidence="2">
    <location>
        <begin position="5516"/>
        <end position="5543"/>
    </location>
</feature>
<feature type="region of interest" description="Disordered" evidence="2">
    <location>
        <begin position="5516"/>
        <end position="5546"/>
    </location>
</feature>
<proteinExistence type="predicted"/>
<feature type="compositionally biased region" description="Acidic residues" evidence="2">
    <location>
        <begin position="4392"/>
        <end position="4401"/>
    </location>
</feature>
<keyword evidence="4" id="KW-1185">Reference proteome</keyword>
<feature type="compositionally biased region" description="Acidic residues" evidence="2">
    <location>
        <begin position="4994"/>
        <end position="5008"/>
    </location>
</feature>
<feature type="region of interest" description="Disordered" evidence="2">
    <location>
        <begin position="5108"/>
        <end position="5128"/>
    </location>
</feature>
<feature type="region of interest" description="Disordered" evidence="2">
    <location>
        <begin position="355"/>
        <end position="503"/>
    </location>
</feature>
<feature type="region of interest" description="Disordered" evidence="2">
    <location>
        <begin position="862"/>
        <end position="887"/>
    </location>
</feature>
<feature type="compositionally biased region" description="Basic and acidic residues" evidence="2">
    <location>
        <begin position="646"/>
        <end position="668"/>
    </location>
</feature>
<feature type="region of interest" description="Disordered" evidence="2">
    <location>
        <begin position="3650"/>
        <end position="3685"/>
    </location>
</feature>
<feature type="compositionally biased region" description="Basic and acidic residues" evidence="2">
    <location>
        <begin position="393"/>
        <end position="424"/>
    </location>
</feature>
<feature type="compositionally biased region" description="Basic residues" evidence="2">
    <location>
        <begin position="3855"/>
        <end position="3864"/>
    </location>
</feature>
<feature type="compositionally biased region" description="Acidic residues" evidence="2">
    <location>
        <begin position="2318"/>
        <end position="2332"/>
    </location>
</feature>
<feature type="region of interest" description="Disordered" evidence="2">
    <location>
        <begin position="4304"/>
        <end position="4536"/>
    </location>
</feature>
<evidence type="ECO:0000313" key="3">
    <source>
        <dbReference type="EMBL" id="KAK2956742.1"/>
    </source>
</evidence>
<feature type="compositionally biased region" description="Basic and acidic residues" evidence="2">
    <location>
        <begin position="2191"/>
        <end position="2201"/>
    </location>
</feature>
<feature type="coiled-coil region" evidence="1">
    <location>
        <begin position="300"/>
        <end position="327"/>
    </location>
</feature>
<feature type="region of interest" description="Disordered" evidence="2">
    <location>
        <begin position="3051"/>
        <end position="3074"/>
    </location>
</feature>
<feature type="compositionally biased region" description="Polar residues" evidence="2">
    <location>
        <begin position="669"/>
        <end position="679"/>
    </location>
</feature>
<feature type="region of interest" description="Disordered" evidence="2">
    <location>
        <begin position="1895"/>
        <end position="1951"/>
    </location>
</feature>
<feature type="compositionally biased region" description="Basic and acidic residues" evidence="2">
    <location>
        <begin position="4744"/>
        <end position="4757"/>
    </location>
</feature>
<evidence type="ECO:0000313" key="4">
    <source>
        <dbReference type="Proteomes" id="UP001281761"/>
    </source>
</evidence>
<feature type="region of interest" description="Disordered" evidence="2">
    <location>
        <begin position="4992"/>
        <end position="5048"/>
    </location>
</feature>
<feature type="compositionally biased region" description="Polar residues" evidence="2">
    <location>
        <begin position="3659"/>
        <end position="3675"/>
    </location>
</feature>
<feature type="compositionally biased region" description="Basic and acidic residues" evidence="2">
    <location>
        <begin position="3062"/>
        <end position="3074"/>
    </location>
</feature>
<dbReference type="Gene3D" id="2.130.10.10">
    <property type="entry name" value="YVTN repeat-like/Quinoprotein amine dehydrogenase"/>
    <property type="match status" value="1"/>
</dbReference>
<feature type="compositionally biased region" description="Basic and acidic residues" evidence="2">
    <location>
        <begin position="4600"/>
        <end position="4614"/>
    </location>
</feature>
<feature type="region of interest" description="Disordered" evidence="2">
    <location>
        <begin position="1045"/>
        <end position="1072"/>
    </location>
</feature>
<feature type="compositionally biased region" description="Low complexity" evidence="2">
    <location>
        <begin position="4784"/>
        <end position="4798"/>
    </location>
</feature>
<dbReference type="InterPro" id="IPR001680">
    <property type="entry name" value="WD40_rpt"/>
</dbReference>
<name>A0ABQ9XZ29_9EUKA</name>
<feature type="compositionally biased region" description="Polar residues" evidence="2">
    <location>
        <begin position="5013"/>
        <end position="5036"/>
    </location>
</feature>
<feature type="compositionally biased region" description="Polar residues" evidence="2">
    <location>
        <begin position="4336"/>
        <end position="4371"/>
    </location>
</feature>
<feature type="compositionally biased region" description="Polar residues" evidence="2">
    <location>
        <begin position="943"/>
        <end position="967"/>
    </location>
</feature>
<feature type="compositionally biased region" description="Basic residues" evidence="2">
    <location>
        <begin position="3998"/>
        <end position="4011"/>
    </location>
</feature>
<feature type="compositionally biased region" description="Polar residues" evidence="2">
    <location>
        <begin position="5439"/>
        <end position="5472"/>
    </location>
</feature>
<feature type="region of interest" description="Disordered" evidence="2">
    <location>
        <begin position="5268"/>
        <end position="5386"/>
    </location>
</feature>
<dbReference type="SUPFAM" id="SSF50978">
    <property type="entry name" value="WD40 repeat-like"/>
    <property type="match status" value="1"/>
</dbReference>
<dbReference type="InterPro" id="IPR015943">
    <property type="entry name" value="WD40/YVTN_repeat-like_dom_sf"/>
</dbReference>
<feature type="compositionally biased region" description="Basic and acidic residues" evidence="2">
    <location>
        <begin position="4125"/>
        <end position="4136"/>
    </location>
</feature>
<feature type="compositionally biased region" description="Basic and acidic residues" evidence="2">
    <location>
        <begin position="3616"/>
        <end position="3629"/>
    </location>
</feature>
<feature type="region of interest" description="Disordered" evidence="2">
    <location>
        <begin position="2142"/>
        <end position="2165"/>
    </location>
</feature>
<feature type="compositionally biased region" description="Low complexity" evidence="2">
    <location>
        <begin position="5293"/>
        <end position="5311"/>
    </location>
</feature>
<dbReference type="PANTHER" id="PTHR24216">
    <property type="entry name" value="PAXILLIN-RELATED"/>
    <property type="match status" value="1"/>
</dbReference>
<feature type="compositionally biased region" description="Basic and acidic residues" evidence="2">
    <location>
        <begin position="3988"/>
        <end position="3997"/>
    </location>
</feature>
<feature type="region of interest" description="Disordered" evidence="2">
    <location>
        <begin position="3143"/>
        <end position="3249"/>
    </location>
</feature>
<feature type="compositionally biased region" description="Basic and acidic residues" evidence="2">
    <location>
        <begin position="593"/>
        <end position="606"/>
    </location>
</feature>
<feature type="compositionally biased region" description="Basic residues" evidence="2">
    <location>
        <begin position="3951"/>
        <end position="3968"/>
    </location>
</feature>
<feature type="compositionally biased region" description="Polar residues" evidence="2">
    <location>
        <begin position="442"/>
        <end position="457"/>
    </location>
</feature>
<feature type="compositionally biased region" description="Acidic residues" evidence="2">
    <location>
        <begin position="4420"/>
        <end position="4429"/>
    </location>
</feature>
<evidence type="ECO:0000256" key="2">
    <source>
        <dbReference type="SAM" id="MobiDB-lite"/>
    </source>
</evidence>
<feature type="compositionally biased region" description="Polar residues" evidence="2">
    <location>
        <begin position="5366"/>
        <end position="5386"/>
    </location>
</feature>
<feature type="region of interest" description="Disordered" evidence="2">
    <location>
        <begin position="939"/>
        <end position="979"/>
    </location>
</feature>
<feature type="compositionally biased region" description="Low complexity" evidence="2">
    <location>
        <begin position="4402"/>
        <end position="4419"/>
    </location>
</feature>
<feature type="region of interest" description="Disordered" evidence="2">
    <location>
        <begin position="2030"/>
        <end position="2113"/>
    </location>
</feature>
<feature type="region of interest" description="Disordered" evidence="2">
    <location>
        <begin position="3852"/>
        <end position="3910"/>
    </location>
</feature>
<feature type="compositionally biased region" description="Polar residues" evidence="2">
    <location>
        <begin position="3866"/>
        <end position="3903"/>
    </location>
</feature>
<feature type="region of interest" description="Disordered" evidence="2">
    <location>
        <begin position="4600"/>
        <end position="4624"/>
    </location>
</feature>
<feature type="compositionally biased region" description="Acidic residues" evidence="2">
    <location>
        <begin position="2889"/>
        <end position="2904"/>
    </location>
</feature>
<feature type="compositionally biased region" description="Polar residues" evidence="2">
    <location>
        <begin position="2154"/>
        <end position="2165"/>
    </location>
</feature>
<feature type="region of interest" description="Disordered" evidence="2">
    <location>
        <begin position="3606"/>
        <end position="3629"/>
    </location>
</feature>
<feature type="compositionally biased region" description="Polar residues" evidence="2">
    <location>
        <begin position="2075"/>
        <end position="2107"/>
    </location>
</feature>
<feature type="compositionally biased region" description="Acidic residues" evidence="2">
    <location>
        <begin position="2948"/>
        <end position="2974"/>
    </location>
</feature>
<feature type="region of interest" description="Disordered" evidence="2">
    <location>
        <begin position="2177"/>
        <end position="2209"/>
    </location>
</feature>
<feature type="compositionally biased region" description="Basic and acidic residues" evidence="2">
    <location>
        <begin position="4487"/>
        <end position="4507"/>
    </location>
</feature>
<protein>
    <submittedName>
        <fullName evidence="3">Uncharacterized protein</fullName>
    </submittedName>
</protein>
<dbReference type="SMART" id="SM00320">
    <property type="entry name" value="WD40"/>
    <property type="match status" value="2"/>
</dbReference>
<feature type="compositionally biased region" description="Basic and acidic residues" evidence="2">
    <location>
        <begin position="4382"/>
        <end position="4391"/>
    </location>
</feature>
<feature type="compositionally biased region" description="Polar residues" evidence="2">
    <location>
        <begin position="2862"/>
        <end position="2888"/>
    </location>
</feature>
<feature type="region of interest" description="Disordered" evidence="2">
    <location>
        <begin position="1759"/>
        <end position="1788"/>
    </location>
</feature>
<feature type="compositionally biased region" description="Polar residues" evidence="2">
    <location>
        <begin position="3606"/>
        <end position="3615"/>
    </location>
</feature>
<feature type="region of interest" description="Disordered" evidence="2">
    <location>
        <begin position="4116"/>
        <end position="4159"/>
    </location>
</feature>
<feature type="compositionally biased region" description="Polar residues" evidence="2">
    <location>
        <begin position="1937"/>
        <end position="1951"/>
    </location>
</feature>
<feature type="compositionally biased region" description="Low complexity" evidence="2">
    <location>
        <begin position="2509"/>
        <end position="2521"/>
    </location>
</feature>
<feature type="compositionally biased region" description="Polar residues" evidence="2">
    <location>
        <begin position="481"/>
        <end position="491"/>
    </location>
</feature>
<feature type="region of interest" description="Disordered" evidence="2">
    <location>
        <begin position="2783"/>
        <end position="2807"/>
    </location>
</feature>
<feature type="compositionally biased region" description="Low complexity" evidence="2">
    <location>
        <begin position="1049"/>
        <end position="1069"/>
    </location>
</feature>
<feature type="compositionally biased region" description="Basic and acidic residues" evidence="2">
    <location>
        <begin position="1379"/>
        <end position="1388"/>
    </location>
</feature>
<feature type="compositionally biased region" description="Polar residues" evidence="2">
    <location>
        <begin position="1764"/>
        <end position="1783"/>
    </location>
</feature>
<accession>A0ABQ9XZ29</accession>
<feature type="region of interest" description="Disordered" evidence="2">
    <location>
        <begin position="2506"/>
        <end position="2544"/>
    </location>
</feature>
<feature type="region of interest" description="Disordered" evidence="2">
    <location>
        <begin position="2433"/>
        <end position="2464"/>
    </location>
</feature>
<feature type="region of interest" description="Disordered" evidence="2">
    <location>
        <begin position="1365"/>
        <end position="1394"/>
    </location>
</feature>
<comment type="caution">
    <text evidence="3">The sequence shown here is derived from an EMBL/GenBank/DDBJ whole genome shotgun (WGS) entry which is preliminary data.</text>
</comment>
<evidence type="ECO:0000256" key="1">
    <source>
        <dbReference type="SAM" id="Coils"/>
    </source>
</evidence>
<organism evidence="3 4">
    <name type="scientific">Blattamonas nauphoetae</name>
    <dbReference type="NCBI Taxonomy" id="2049346"/>
    <lineage>
        <taxon>Eukaryota</taxon>
        <taxon>Metamonada</taxon>
        <taxon>Preaxostyla</taxon>
        <taxon>Oxymonadida</taxon>
        <taxon>Blattamonas</taxon>
    </lineage>
</organism>
<feature type="region of interest" description="Disordered" evidence="2">
    <location>
        <begin position="4266"/>
        <end position="4287"/>
    </location>
</feature>
<feature type="region of interest" description="Disordered" evidence="2">
    <location>
        <begin position="4564"/>
        <end position="4583"/>
    </location>
</feature>
<dbReference type="InterPro" id="IPR036322">
    <property type="entry name" value="WD40_repeat_dom_sf"/>
</dbReference>
<feature type="compositionally biased region" description="Basic residues" evidence="2">
    <location>
        <begin position="2440"/>
        <end position="2452"/>
    </location>
</feature>
<keyword evidence="1" id="KW-0175">Coiled coil</keyword>
<dbReference type="EMBL" id="JARBJD010000053">
    <property type="protein sequence ID" value="KAK2956742.1"/>
    <property type="molecule type" value="Genomic_DNA"/>
</dbReference>
<feature type="compositionally biased region" description="Basic and acidic residues" evidence="2">
    <location>
        <begin position="968"/>
        <end position="977"/>
    </location>
</feature>
<feature type="compositionally biased region" description="Basic and acidic residues" evidence="2">
    <location>
        <begin position="3676"/>
        <end position="3685"/>
    </location>
</feature>
<feature type="compositionally biased region" description="Basic and acidic residues" evidence="2">
    <location>
        <begin position="5116"/>
        <end position="5128"/>
    </location>
</feature>
<feature type="compositionally biased region" description="Polar residues" evidence="2">
    <location>
        <begin position="3205"/>
        <end position="3235"/>
    </location>
</feature>
<feature type="compositionally biased region" description="Low complexity" evidence="2">
    <location>
        <begin position="4318"/>
        <end position="4335"/>
    </location>
</feature>